<dbReference type="Pfam" id="PF00027">
    <property type="entry name" value="cNMP_binding"/>
    <property type="match status" value="1"/>
</dbReference>
<evidence type="ECO:0000256" key="1">
    <source>
        <dbReference type="ARBA" id="ARBA00004141"/>
    </source>
</evidence>
<dbReference type="InterPro" id="IPR000595">
    <property type="entry name" value="cNMP-bd_dom"/>
</dbReference>
<dbReference type="InterPro" id="IPR036513">
    <property type="entry name" value="STAS_dom_sf"/>
</dbReference>
<feature type="region of interest" description="Disordered" evidence="5">
    <location>
        <begin position="119"/>
        <end position="138"/>
    </location>
</feature>
<dbReference type="InterPro" id="IPR002645">
    <property type="entry name" value="STAS_dom"/>
</dbReference>
<dbReference type="AlphaFoldDB" id="A0A2A9NPE9"/>
<feature type="transmembrane region" description="Helical" evidence="6">
    <location>
        <begin position="773"/>
        <end position="792"/>
    </location>
</feature>
<feature type="domain" description="STAS" evidence="8">
    <location>
        <begin position="880"/>
        <end position="991"/>
    </location>
</feature>
<proteinExistence type="predicted"/>
<dbReference type="SUPFAM" id="SSF52091">
    <property type="entry name" value="SpoIIaa-like"/>
    <property type="match status" value="1"/>
</dbReference>
<evidence type="ECO:0000256" key="4">
    <source>
        <dbReference type="ARBA" id="ARBA00023136"/>
    </source>
</evidence>
<dbReference type="CDD" id="cd00038">
    <property type="entry name" value="CAP_ED"/>
    <property type="match status" value="1"/>
</dbReference>
<dbReference type="Gene3D" id="3.30.750.24">
    <property type="entry name" value="STAS domain"/>
    <property type="match status" value="1"/>
</dbReference>
<evidence type="ECO:0008006" key="11">
    <source>
        <dbReference type="Google" id="ProtNLM"/>
    </source>
</evidence>
<feature type="compositionally biased region" description="Polar residues" evidence="5">
    <location>
        <begin position="121"/>
        <end position="131"/>
    </location>
</feature>
<evidence type="ECO:0000256" key="6">
    <source>
        <dbReference type="SAM" id="Phobius"/>
    </source>
</evidence>
<evidence type="ECO:0000256" key="2">
    <source>
        <dbReference type="ARBA" id="ARBA00022692"/>
    </source>
</evidence>
<dbReference type="PANTHER" id="PTHR43310:SF4">
    <property type="entry name" value="AFR304WP"/>
    <property type="match status" value="1"/>
</dbReference>
<feature type="transmembrane region" description="Helical" evidence="6">
    <location>
        <begin position="513"/>
        <end position="533"/>
    </location>
</feature>
<dbReference type="Pfam" id="PF01740">
    <property type="entry name" value="STAS"/>
    <property type="match status" value="1"/>
</dbReference>
<organism evidence="9 10">
    <name type="scientific">Amanita thiersii Skay4041</name>
    <dbReference type="NCBI Taxonomy" id="703135"/>
    <lineage>
        <taxon>Eukaryota</taxon>
        <taxon>Fungi</taxon>
        <taxon>Dikarya</taxon>
        <taxon>Basidiomycota</taxon>
        <taxon>Agaricomycotina</taxon>
        <taxon>Agaricomycetes</taxon>
        <taxon>Agaricomycetidae</taxon>
        <taxon>Agaricales</taxon>
        <taxon>Pluteineae</taxon>
        <taxon>Amanitaceae</taxon>
        <taxon>Amanita</taxon>
    </lineage>
</organism>
<dbReference type="CDD" id="cd07042">
    <property type="entry name" value="STAS_SulP_like_sulfate_transporter"/>
    <property type="match status" value="1"/>
</dbReference>
<protein>
    <recommendedName>
        <fullName evidence="11">Cyclic nucleotide-binding domain-containing protein</fullName>
    </recommendedName>
</protein>
<evidence type="ECO:0000259" key="8">
    <source>
        <dbReference type="PROSITE" id="PS50801"/>
    </source>
</evidence>
<feature type="transmembrane region" description="Helical" evidence="6">
    <location>
        <begin position="616"/>
        <end position="636"/>
    </location>
</feature>
<dbReference type="SMART" id="SM00100">
    <property type="entry name" value="cNMP"/>
    <property type="match status" value="1"/>
</dbReference>
<dbReference type="Pfam" id="PF00916">
    <property type="entry name" value="Sulfate_transp"/>
    <property type="match status" value="1"/>
</dbReference>
<feature type="compositionally biased region" description="Polar residues" evidence="5">
    <location>
        <begin position="252"/>
        <end position="264"/>
    </location>
</feature>
<feature type="transmembrane region" description="Helical" evidence="6">
    <location>
        <begin position="723"/>
        <end position="744"/>
    </location>
</feature>
<sequence>MTDHSPLNATTYSLAALMQGHAAPRTSSTPDLPVGTAGYLHTTPAPDDPNLDHRRTSHKAHISPTSVHDTSPHRAGLLQTRSYNASSDLTDNHAQHLRRPHSQNTIRLSSLKLSNMPMLSAQGQSSRSLGSPSRHLASASTINTHSSVLRSPFQPSQPVRPEPTLTHSGTVTKTHLTPPDEYFPPSMDFNPQTIEEQDEGGSPIQITSSSPEDSPQDSRPSGISLLRPNASRQSQSRSSSAGPSTPDRKVSTLPSLGASNVDSRQQGRVDEADNCFHPIVGSNGYKINENVAENQLRVQRDGTPLHTGIHNQSTERTPLLHISPPNSDNIGVKKAGRDNIYTVPRSYSTSSAPMFGASSEAFCGVGYGAPYSPGAGRWPTRLVRRAYNSGKRIKDNIKKTMSVNTPREIGVTALHSIPAVLLGCLLNILDGVSYGMIIFPAVGVFSGLGPMGVSMFFISAAVSQLVYCLGGSGFAGANGSMMIEVVPFFHIMANMIANQVGEGHPREIIATTLVAYAFSSILTGLAFFLLGALKLGVIVGFFPRHILVGCIGGIGVFLILTGLTVSLRIPDDAFSEAPLATIGHLFSDGKVIALWLIPLMLAFILRLITHRWRHQLVFPLYFIFVPVIFYIIVFAAKLDLVELQKAGWLFDLGSDHASWYKFYSYLDFSAVRWGPLCATLPTQFALLFFNILHPPLNVPALSVSLNEDVDTNKELVGHGYSNLLAGLTGTVPNYLVYVNTLLFYRVGGGHRIAGFLLVFANIVLLLIGTGPIAYIPVMVVGALIFVLGFDLVKEALWDTRHRANRMEYLTIISIMVCMTIWDFVIGVIFGIVVSCFFFVVQNSQRDSIRSINTGETAMSSVRRPSLQREYIREVSKQTTIIRLQGFLFFGTIAHVEDTIRSLIDAPTWKQNPIRFLVLDLALVAGVDMSSAEAFVRIQRLLYVKGITLVFCGLQVHPPEQTEIGRALASVDVLGAKGVEVCGTLNEALEWTENEYLRAWYKSYKAESTFIPRRKSSVVELYDTIGSLVRSPRHIQLREAATRTIATEPVMKPDYDPSNPPEEPFNTLRKVFQTFGEIDYDEFRPLLQPQPQSHHYLQPYLQRLSLPARHVLWRQGDPSDGLYIVESGVLKATYEYAEHTQRVEETMFPGTLAGELSALADMPRNATVSVDQHPAVVWKMSRERLRRLHVEQPELANTFVNLVLKTAKIEYDILLGALASRQ</sequence>
<dbReference type="InterPro" id="IPR014710">
    <property type="entry name" value="RmlC-like_jellyroll"/>
</dbReference>
<feature type="compositionally biased region" description="Polar residues" evidence="5">
    <location>
        <begin position="204"/>
        <end position="221"/>
    </location>
</feature>
<feature type="compositionally biased region" description="Low complexity" evidence="5">
    <location>
        <begin position="230"/>
        <end position="241"/>
    </location>
</feature>
<dbReference type="PANTHER" id="PTHR43310">
    <property type="entry name" value="SULFATE TRANSPORTER YBAR-RELATED"/>
    <property type="match status" value="1"/>
</dbReference>
<dbReference type="InterPro" id="IPR018490">
    <property type="entry name" value="cNMP-bd_dom_sf"/>
</dbReference>
<dbReference type="EMBL" id="KZ302023">
    <property type="protein sequence ID" value="PFH49626.1"/>
    <property type="molecule type" value="Genomic_DNA"/>
</dbReference>
<evidence type="ECO:0000259" key="7">
    <source>
        <dbReference type="PROSITE" id="PS50042"/>
    </source>
</evidence>
<accession>A0A2A9NPE9</accession>
<feature type="transmembrane region" description="Helical" evidence="6">
    <location>
        <begin position="434"/>
        <end position="458"/>
    </location>
</feature>
<dbReference type="PROSITE" id="PS50042">
    <property type="entry name" value="CNMP_BINDING_3"/>
    <property type="match status" value="1"/>
</dbReference>
<dbReference type="InterPro" id="IPR052706">
    <property type="entry name" value="Membrane-Transporter-like"/>
</dbReference>
<evidence type="ECO:0000313" key="10">
    <source>
        <dbReference type="Proteomes" id="UP000242287"/>
    </source>
</evidence>
<evidence type="ECO:0000313" key="9">
    <source>
        <dbReference type="EMBL" id="PFH49626.1"/>
    </source>
</evidence>
<reference evidence="9 10" key="1">
    <citation type="submission" date="2014-02" db="EMBL/GenBank/DDBJ databases">
        <title>Transposable element dynamics among asymbiotic and ectomycorrhizal Amanita fungi.</title>
        <authorList>
            <consortium name="DOE Joint Genome Institute"/>
            <person name="Hess J."/>
            <person name="Skrede I."/>
            <person name="Wolfe B."/>
            <person name="LaButti K."/>
            <person name="Ohm R.A."/>
            <person name="Grigoriev I.V."/>
            <person name="Pringle A."/>
        </authorList>
    </citation>
    <scope>NUCLEOTIDE SEQUENCE [LARGE SCALE GENOMIC DNA]</scope>
    <source>
        <strain evidence="9 10">SKay4041</strain>
    </source>
</reference>
<dbReference type="Gene3D" id="2.60.120.10">
    <property type="entry name" value="Jelly Rolls"/>
    <property type="match status" value="1"/>
</dbReference>
<feature type="compositionally biased region" description="Polar residues" evidence="5">
    <location>
        <begin position="165"/>
        <end position="175"/>
    </location>
</feature>
<evidence type="ECO:0000256" key="5">
    <source>
        <dbReference type="SAM" id="MobiDB-lite"/>
    </source>
</evidence>
<gene>
    <name evidence="9" type="ORF">AMATHDRAFT_76082</name>
</gene>
<feature type="transmembrane region" description="Helical" evidence="6">
    <location>
        <begin position="751"/>
        <end position="767"/>
    </location>
</feature>
<evidence type="ECO:0000256" key="3">
    <source>
        <dbReference type="ARBA" id="ARBA00022989"/>
    </source>
</evidence>
<comment type="subcellular location">
    <subcellularLocation>
        <location evidence="1">Membrane</location>
        <topology evidence="1">Multi-pass membrane protein</topology>
    </subcellularLocation>
</comment>
<keyword evidence="4 6" id="KW-0472">Membrane</keyword>
<keyword evidence="10" id="KW-1185">Reference proteome</keyword>
<feature type="transmembrane region" description="Helical" evidence="6">
    <location>
        <begin position="589"/>
        <end position="609"/>
    </location>
</feature>
<name>A0A2A9NPE9_9AGAR</name>
<dbReference type="STRING" id="703135.A0A2A9NPE9"/>
<dbReference type="OrthoDB" id="409725at2759"/>
<dbReference type="GO" id="GO:0016020">
    <property type="term" value="C:membrane"/>
    <property type="evidence" value="ECO:0007669"/>
    <property type="project" value="UniProtKB-SubCell"/>
</dbReference>
<feature type="compositionally biased region" description="Polar residues" evidence="5">
    <location>
        <begin position="145"/>
        <end position="157"/>
    </location>
</feature>
<dbReference type="PROSITE" id="PS50801">
    <property type="entry name" value="STAS"/>
    <property type="match status" value="1"/>
</dbReference>
<dbReference type="Proteomes" id="UP000242287">
    <property type="component" value="Unassembled WGS sequence"/>
</dbReference>
<feature type="region of interest" description="Disordered" evidence="5">
    <location>
        <begin position="145"/>
        <end position="269"/>
    </location>
</feature>
<keyword evidence="3 6" id="KW-1133">Transmembrane helix</keyword>
<dbReference type="InterPro" id="IPR011547">
    <property type="entry name" value="SLC26A/SulP_dom"/>
</dbReference>
<feature type="region of interest" description="Disordered" evidence="5">
    <location>
        <begin position="23"/>
        <end position="73"/>
    </location>
</feature>
<feature type="transmembrane region" description="Helical" evidence="6">
    <location>
        <begin position="545"/>
        <end position="569"/>
    </location>
</feature>
<feature type="domain" description="Cyclic nucleotide-binding" evidence="7">
    <location>
        <begin position="1073"/>
        <end position="1205"/>
    </location>
</feature>
<keyword evidence="2 6" id="KW-0812">Transmembrane</keyword>
<feature type="transmembrane region" description="Helical" evidence="6">
    <location>
        <begin position="812"/>
        <end position="840"/>
    </location>
</feature>
<feature type="transmembrane region" description="Helical" evidence="6">
    <location>
        <begin position="465"/>
        <end position="493"/>
    </location>
</feature>
<dbReference type="SUPFAM" id="SSF51206">
    <property type="entry name" value="cAMP-binding domain-like"/>
    <property type="match status" value="1"/>
</dbReference>